<dbReference type="EMBL" id="CADCSY010000012">
    <property type="protein sequence ID" value="CAA9214155.1"/>
    <property type="molecule type" value="Genomic_DNA"/>
</dbReference>
<evidence type="ECO:0000313" key="2">
    <source>
        <dbReference type="EMBL" id="CAA9214155.1"/>
    </source>
</evidence>
<organism evidence="2">
    <name type="scientific">uncultured Acidimicrobiales bacterium</name>
    <dbReference type="NCBI Taxonomy" id="310071"/>
    <lineage>
        <taxon>Bacteria</taxon>
        <taxon>Bacillati</taxon>
        <taxon>Actinomycetota</taxon>
        <taxon>Acidimicrobiia</taxon>
        <taxon>Acidimicrobiales</taxon>
        <taxon>environmental samples</taxon>
    </lineage>
</organism>
<proteinExistence type="predicted"/>
<accession>A0A6J4H3T0</accession>
<reference evidence="2" key="1">
    <citation type="submission" date="2020-02" db="EMBL/GenBank/DDBJ databases">
        <authorList>
            <person name="Meier V. D."/>
        </authorList>
    </citation>
    <scope>NUCLEOTIDE SEQUENCE</scope>
    <source>
        <strain evidence="2">AVDCRST_MAG20</strain>
    </source>
</reference>
<feature type="non-terminal residue" evidence="2">
    <location>
        <position position="1"/>
    </location>
</feature>
<name>A0A6J4H3T0_9ACTN</name>
<protein>
    <submittedName>
        <fullName evidence="2">Uncharacterized protein</fullName>
    </submittedName>
</protein>
<evidence type="ECO:0000256" key="1">
    <source>
        <dbReference type="SAM" id="MobiDB-lite"/>
    </source>
</evidence>
<gene>
    <name evidence="2" type="ORF">AVDCRST_MAG20-302</name>
</gene>
<feature type="non-terminal residue" evidence="2">
    <location>
        <position position="29"/>
    </location>
</feature>
<dbReference type="AlphaFoldDB" id="A0A6J4H3T0"/>
<sequence>WTSAPPPTWPARSPGPRARWGRTASCPGT</sequence>
<feature type="region of interest" description="Disordered" evidence="1">
    <location>
        <begin position="1"/>
        <end position="29"/>
    </location>
</feature>